<dbReference type="Proteomes" id="UP000034883">
    <property type="component" value="Chromosome"/>
</dbReference>
<sequence length="250" mass="26656">MALVARMRELEARWTEAFWAEVAPSRGLPHPGPEPSIDRIAELAARVSALEALEARHGAVVLEWSTPGEVRRTAHSVRSTAPRAVRWLEGVLPDAYRARAESVADMLVARAAPIPIDVRTAIDDSALLVEIAAPVAPGVATLSLGPETLWHSLGKMLGSREIELGDSTFDGAFLVAGDEETVRAVLDAPTRAALLALGTNHRAELRIAPGEARVGTARLDPLHGGDEALDALVAVIRSAVRAPIRRLRAT</sequence>
<gene>
    <name evidence="1" type="ORF">DB32_004792</name>
</gene>
<name>A0A0F6W504_9BACT</name>
<dbReference type="AlphaFoldDB" id="A0A0F6W504"/>
<proteinExistence type="predicted"/>
<evidence type="ECO:0000313" key="1">
    <source>
        <dbReference type="EMBL" id="AKF07643.1"/>
    </source>
</evidence>
<dbReference type="EMBL" id="CP011125">
    <property type="protein sequence ID" value="AKF07643.1"/>
    <property type="molecule type" value="Genomic_DNA"/>
</dbReference>
<evidence type="ECO:0000313" key="2">
    <source>
        <dbReference type="Proteomes" id="UP000034883"/>
    </source>
</evidence>
<organism evidence="1 2">
    <name type="scientific">Sandaracinus amylolyticus</name>
    <dbReference type="NCBI Taxonomy" id="927083"/>
    <lineage>
        <taxon>Bacteria</taxon>
        <taxon>Pseudomonadati</taxon>
        <taxon>Myxococcota</taxon>
        <taxon>Polyangia</taxon>
        <taxon>Polyangiales</taxon>
        <taxon>Sandaracinaceae</taxon>
        <taxon>Sandaracinus</taxon>
    </lineage>
</organism>
<accession>A0A0F6W504</accession>
<dbReference type="KEGG" id="samy:DB32_004792"/>
<reference evidence="1 2" key="1">
    <citation type="submission" date="2015-03" db="EMBL/GenBank/DDBJ databases">
        <title>Genome assembly of Sandaracinus amylolyticus DSM 53668.</title>
        <authorList>
            <person name="Sharma G."/>
            <person name="Subramanian S."/>
        </authorList>
    </citation>
    <scope>NUCLEOTIDE SEQUENCE [LARGE SCALE GENOMIC DNA]</scope>
    <source>
        <strain evidence="1 2">DSM 53668</strain>
    </source>
</reference>
<keyword evidence="2" id="KW-1185">Reference proteome</keyword>
<protein>
    <submittedName>
        <fullName evidence="1">Uncharacterized protein</fullName>
    </submittedName>
</protein>
<dbReference type="STRING" id="927083.DB32_004792"/>